<sequence>MRRPAAPLLDHGNGRMMIGLWKTATLGPCTTYGVHQQEFARQMQARLRWRCQKAWSQRLWRDWLVWRVSCMDRIPYPDMWDLSGKELKDNPHVDVM</sequence>
<organism evidence="1 2">
    <name type="scientific">Lineolata rhizophorae</name>
    <dbReference type="NCBI Taxonomy" id="578093"/>
    <lineage>
        <taxon>Eukaryota</taxon>
        <taxon>Fungi</taxon>
        <taxon>Dikarya</taxon>
        <taxon>Ascomycota</taxon>
        <taxon>Pezizomycotina</taxon>
        <taxon>Dothideomycetes</taxon>
        <taxon>Dothideomycetes incertae sedis</taxon>
        <taxon>Lineolatales</taxon>
        <taxon>Lineolataceae</taxon>
        <taxon>Lineolata</taxon>
    </lineage>
</organism>
<dbReference type="Proteomes" id="UP000799766">
    <property type="component" value="Unassembled WGS sequence"/>
</dbReference>
<reference evidence="1" key="1">
    <citation type="journal article" date="2020" name="Stud. Mycol.">
        <title>101 Dothideomycetes genomes: a test case for predicting lifestyles and emergence of pathogens.</title>
        <authorList>
            <person name="Haridas S."/>
            <person name="Albert R."/>
            <person name="Binder M."/>
            <person name="Bloem J."/>
            <person name="Labutti K."/>
            <person name="Salamov A."/>
            <person name="Andreopoulos B."/>
            <person name="Baker S."/>
            <person name="Barry K."/>
            <person name="Bills G."/>
            <person name="Bluhm B."/>
            <person name="Cannon C."/>
            <person name="Castanera R."/>
            <person name="Culley D."/>
            <person name="Daum C."/>
            <person name="Ezra D."/>
            <person name="Gonzalez J."/>
            <person name="Henrissat B."/>
            <person name="Kuo A."/>
            <person name="Liang C."/>
            <person name="Lipzen A."/>
            <person name="Lutzoni F."/>
            <person name="Magnuson J."/>
            <person name="Mondo S."/>
            <person name="Nolan M."/>
            <person name="Ohm R."/>
            <person name="Pangilinan J."/>
            <person name="Park H.-J."/>
            <person name="Ramirez L."/>
            <person name="Alfaro M."/>
            <person name="Sun H."/>
            <person name="Tritt A."/>
            <person name="Yoshinaga Y."/>
            <person name="Zwiers L.-H."/>
            <person name="Turgeon B."/>
            <person name="Goodwin S."/>
            <person name="Spatafora J."/>
            <person name="Crous P."/>
            <person name="Grigoriev I."/>
        </authorList>
    </citation>
    <scope>NUCLEOTIDE SEQUENCE</scope>
    <source>
        <strain evidence="1">ATCC 16933</strain>
    </source>
</reference>
<name>A0A6A6P3W8_9PEZI</name>
<dbReference type="EMBL" id="MU001677">
    <property type="protein sequence ID" value="KAF2458691.1"/>
    <property type="molecule type" value="Genomic_DNA"/>
</dbReference>
<evidence type="ECO:0000313" key="2">
    <source>
        <dbReference type="Proteomes" id="UP000799766"/>
    </source>
</evidence>
<keyword evidence="2" id="KW-1185">Reference proteome</keyword>
<dbReference type="AlphaFoldDB" id="A0A6A6P3W8"/>
<accession>A0A6A6P3W8</accession>
<proteinExistence type="predicted"/>
<gene>
    <name evidence="1" type="ORF">BDY21DRAFT_341058</name>
</gene>
<evidence type="ECO:0000313" key="1">
    <source>
        <dbReference type="EMBL" id="KAF2458691.1"/>
    </source>
</evidence>
<protein>
    <submittedName>
        <fullName evidence="1">Uncharacterized protein</fullName>
    </submittedName>
</protein>